<dbReference type="Proteomes" id="UP000316993">
    <property type="component" value="Unassembled WGS sequence"/>
</dbReference>
<protein>
    <submittedName>
        <fullName evidence="2">Uncharacterized protein</fullName>
    </submittedName>
</protein>
<feature type="region of interest" description="Disordered" evidence="1">
    <location>
        <begin position="1"/>
        <end position="23"/>
    </location>
</feature>
<name>A0A543L886_9BURK</name>
<dbReference type="EMBL" id="VFPV01000002">
    <property type="protein sequence ID" value="TQN03539.1"/>
    <property type="molecule type" value="Genomic_DNA"/>
</dbReference>
<gene>
    <name evidence="2" type="ORF">BDD18_2227</name>
</gene>
<evidence type="ECO:0000256" key="1">
    <source>
        <dbReference type="SAM" id="MobiDB-lite"/>
    </source>
</evidence>
<reference evidence="2 3" key="1">
    <citation type="submission" date="2019-06" db="EMBL/GenBank/DDBJ databases">
        <title>Genomic Encyclopedia of Archaeal and Bacterial Type Strains, Phase II (KMG-II): from individual species to whole genera.</title>
        <authorList>
            <person name="Goeker M."/>
        </authorList>
    </citation>
    <scope>NUCLEOTIDE SEQUENCE [LARGE SCALE GENOMIC DNA]</scope>
    <source>
        <strain evidence="2 3">DSM 7270</strain>
    </source>
</reference>
<evidence type="ECO:0000313" key="3">
    <source>
        <dbReference type="Proteomes" id="UP000316993"/>
    </source>
</evidence>
<organism evidence="2 3">
    <name type="scientific">Acidovorax temperans</name>
    <dbReference type="NCBI Taxonomy" id="80878"/>
    <lineage>
        <taxon>Bacteria</taxon>
        <taxon>Pseudomonadati</taxon>
        <taxon>Pseudomonadota</taxon>
        <taxon>Betaproteobacteria</taxon>
        <taxon>Burkholderiales</taxon>
        <taxon>Comamonadaceae</taxon>
        <taxon>Acidovorax</taxon>
    </lineage>
</organism>
<evidence type="ECO:0000313" key="2">
    <source>
        <dbReference type="EMBL" id="TQN03539.1"/>
    </source>
</evidence>
<sequence length="69" mass="7540">MTQRKRLFSRPCKTHPPAHASRPKPVFLIPTAVASAEANMTSPNLPAPMTDMANSSLDYTVCSLVETRV</sequence>
<comment type="caution">
    <text evidence="2">The sequence shown here is derived from an EMBL/GenBank/DDBJ whole genome shotgun (WGS) entry which is preliminary data.</text>
</comment>
<accession>A0A543L886</accession>
<dbReference type="AlphaFoldDB" id="A0A543L886"/>
<proteinExistence type="predicted"/>